<sequence>MEEKKYQGITVKFEPQWVRVVTDDALTGYLEQKSRRDAERLAEWILKQYQMLLGYPLKIDRDSLAVEILIHAYMDTISEKLEENAEQSEIPVTVKRLLEKLCGKVQRHTDVIDCGEKEVDSNRLVFDGLSMFHESIYRLLE</sequence>
<comment type="caution">
    <text evidence="1">The sequence shown here is derived from an EMBL/GenBank/DDBJ whole genome shotgun (WGS) entry which is preliminary data.</text>
</comment>
<evidence type="ECO:0000313" key="2">
    <source>
        <dbReference type="Proteomes" id="UP000886723"/>
    </source>
</evidence>
<dbReference type="EMBL" id="DVON01000040">
    <property type="protein sequence ID" value="HIV11924.1"/>
    <property type="molecule type" value="Genomic_DNA"/>
</dbReference>
<dbReference type="Proteomes" id="UP000886723">
    <property type="component" value="Unassembled WGS sequence"/>
</dbReference>
<reference evidence="1" key="2">
    <citation type="journal article" date="2021" name="PeerJ">
        <title>Extensive microbial diversity within the chicken gut microbiome revealed by metagenomics and culture.</title>
        <authorList>
            <person name="Gilroy R."/>
            <person name="Ravi A."/>
            <person name="Getino M."/>
            <person name="Pursley I."/>
            <person name="Horton D.L."/>
            <person name="Alikhan N.F."/>
            <person name="Baker D."/>
            <person name="Gharbi K."/>
            <person name="Hall N."/>
            <person name="Watson M."/>
            <person name="Adriaenssens E.M."/>
            <person name="Foster-Nyarko E."/>
            <person name="Jarju S."/>
            <person name="Secka A."/>
            <person name="Antonio M."/>
            <person name="Oren A."/>
            <person name="Chaudhuri R.R."/>
            <person name="La Ragione R."/>
            <person name="Hildebrand F."/>
            <person name="Pallen M.J."/>
        </authorList>
    </citation>
    <scope>NUCLEOTIDE SEQUENCE</scope>
    <source>
        <strain evidence="1">ChiBcec2-4451</strain>
    </source>
</reference>
<dbReference type="AlphaFoldDB" id="A0A9D1T5M2"/>
<name>A0A9D1T5M2_9FIRM</name>
<proteinExistence type="predicted"/>
<accession>A0A9D1T5M2</accession>
<reference evidence="1" key="1">
    <citation type="submission" date="2020-10" db="EMBL/GenBank/DDBJ databases">
        <authorList>
            <person name="Gilroy R."/>
        </authorList>
    </citation>
    <scope>NUCLEOTIDE SEQUENCE</scope>
    <source>
        <strain evidence="1">ChiBcec2-4451</strain>
    </source>
</reference>
<gene>
    <name evidence="1" type="ORF">IAA63_02135</name>
</gene>
<evidence type="ECO:0000313" key="1">
    <source>
        <dbReference type="EMBL" id="HIV11924.1"/>
    </source>
</evidence>
<organism evidence="1 2">
    <name type="scientific">Candidatus Pullilachnospira stercoravium</name>
    <dbReference type="NCBI Taxonomy" id="2840913"/>
    <lineage>
        <taxon>Bacteria</taxon>
        <taxon>Bacillati</taxon>
        <taxon>Bacillota</taxon>
        <taxon>Clostridia</taxon>
        <taxon>Lachnospirales</taxon>
        <taxon>Lachnospiraceae</taxon>
        <taxon>Lachnospiraceae incertae sedis</taxon>
        <taxon>Candidatus Pullilachnospira</taxon>
    </lineage>
</organism>
<protein>
    <submittedName>
        <fullName evidence="1">Uncharacterized protein</fullName>
    </submittedName>
</protein>